<feature type="non-terminal residue" evidence="4">
    <location>
        <position position="175"/>
    </location>
</feature>
<dbReference type="Pfam" id="PF00857">
    <property type="entry name" value="Isochorismatase"/>
    <property type="match status" value="1"/>
</dbReference>
<keyword evidence="5" id="KW-1185">Reference proteome</keyword>
<evidence type="ECO:0000256" key="1">
    <source>
        <dbReference type="ARBA" id="ARBA00006336"/>
    </source>
</evidence>
<dbReference type="InterPro" id="IPR000868">
    <property type="entry name" value="Isochorismatase-like_dom"/>
</dbReference>
<evidence type="ECO:0000256" key="2">
    <source>
        <dbReference type="ARBA" id="ARBA00022801"/>
    </source>
</evidence>
<dbReference type="PANTHER" id="PTHR43540:SF6">
    <property type="entry name" value="ISOCHORISMATASE-LIKE DOMAIN-CONTAINING PROTEIN"/>
    <property type="match status" value="1"/>
</dbReference>
<comment type="similarity">
    <text evidence="1">Belongs to the isochorismatase family.</text>
</comment>
<dbReference type="InterPro" id="IPR050272">
    <property type="entry name" value="Isochorismatase-like_hydrls"/>
</dbReference>
<dbReference type="EMBL" id="JAUKUA010000002">
    <property type="protein sequence ID" value="KAK0724121.1"/>
    <property type="molecule type" value="Genomic_DNA"/>
</dbReference>
<comment type="caution">
    <text evidence="4">The sequence shown here is derived from an EMBL/GenBank/DDBJ whole genome shotgun (WGS) entry which is preliminary data.</text>
</comment>
<proteinExistence type="inferred from homology"/>
<gene>
    <name evidence="4" type="ORF">B0H67DRAFT_464389</name>
</gene>
<evidence type="ECO:0000259" key="3">
    <source>
        <dbReference type="Pfam" id="PF00857"/>
    </source>
</evidence>
<dbReference type="AlphaFoldDB" id="A0AA40AY30"/>
<organism evidence="4 5">
    <name type="scientific">Lasiosphaeris hirsuta</name>
    <dbReference type="NCBI Taxonomy" id="260670"/>
    <lineage>
        <taxon>Eukaryota</taxon>
        <taxon>Fungi</taxon>
        <taxon>Dikarya</taxon>
        <taxon>Ascomycota</taxon>
        <taxon>Pezizomycotina</taxon>
        <taxon>Sordariomycetes</taxon>
        <taxon>Sordariomycetidae</taxon>
        <taxon>Sordariales</taxon>
        <taxon>Lasiosphaeriaceae</taxon>
        <taxon>Lasiosphaeris</taxon>
    </lineage>
</organism>
<protein>
    <submittedName>
        <fullName evidence="4">Isochorismatase-like protein</fullName>
    </submittedName>
</protein>
<dbReference type="SUPFAM" id="SSF52499">
    <property type="entry name" value="Isochorismatase-like hydrolases"/>
    <property type="match status" value="1"/>
</dbReference>
<dbReference type="GO" id="GO:0016787">
    <property type="term" value="F:hydrolase activity"/>
    <property type="evidence" value="ECO:0007669"/>
    <property type="project" value="UniProtKB-KW"/>
</dbReference>
<reference evidence="4" key="1">
    <citation type="submission" date="2023-06" db="EMBL/GenBank/DDBJ databases">
        <title>Genome-scale phylogeny and comparative genomics of the fungal order Sordariales.</title>
        <authorList>
            <consortium name="Lawrence Berkeley National Laboratory"/>
            <person name="Hensen N."/>
            <person name="Bonometti L."/>
            <person name="Westerberg I."/>
            <person name="Brannstrom I.O."/>
            <person name="Guillou S."/>
            <person name="Cros-Aarteil S."/>
            <person name="Calhoun S."/>
            <person name="Haridas S."/>
            <person name="Kuo A."/>
            <person name="Mondo S."/>
            <person name="Pangilinan J."/>
            <person name="Riley R."/>
            <person name="Labutti K."/>
            <person name="Andreopoulos B."/>
            <person name="Lipzen A."/>
            <person name="Chen C."/>
            <person name="Yanf M."/>
            <person name="Daum C."/>
            <person name="Ng V."/>
            <person name="Clum A."/>
            <person name="Steindorff A."/>
            <person name="Ohm R."/>
            <person name="Martin F."/>
            <person name="Silar P."/>
            <person name="Natvig D."/>
            <person name="Lalanne C."/>
            <person name="Gautier V."/>
            <person name="Ament-Velasquez S.L."/>
            <person name="Kruys A."/>
            <person name="Hutchinson M.I."/>
            <person name="Powell A.J."/>
            <person name="Barry K."/>
            <person name="Miller A.N."/>
            <person name="Grigoriev I.V."/>
            <person name="Debuchy R."/>
            <person name="Gladieux P."/>
            <person name="Thoren M.H."/>
            <person name="Johannesson H."/>
        </authorList>
    </citation>
    <scope>NUCLEOTIDE SEQUENCE</scope>
    <source>
        <strain evidence="4">SMH4607-1</strain>
    </source>
</reference>
<name>A0AA40AY30_9PEZI</name>
<evidence type="ECO:0000313" key="4">
    <source>
        <dbReference type="EMBL" id="KAK0724121.1"/>
    </source>
</evidence>
<keyword evidence="2" id="KW-0378">Hydrolase</keyword>
<evidence type="ECO:0000313" key="5">
    <source>
        <dbReference type="Proteomes" id="UP001172102"/>
    </source>
</evidence>
<feature type="domain" description="Isochorismatase-like" evidence="3">
    <location>
        <begin position="1"/>
        <end position="147"/>
    </location>
</feature>
<accession>A0AA40AY30</accession>
<dbReference type="PANTHER" id="PTHR43540">
    <property type="entry name" value="PEROXYUREIDOACRYLATE/UREIDOACRYLATE AMIDOHYDROLASE-RELATED"/>
    <property type="match status" value="1"/>
</dbReference>
<dbReference type="InterPro" id="IPR036380">
    <property type="entry name" value="Isochorismatase-like_sf"/>
</dbReference>
<dbReference type="Proteomes" id="UP001172102">
    <property type="component" value="Unassembled WGS sequence"/>
</dbReference>
<sequence>TALFIIDIQHALATDPPTRIPSSARILSATTSILSAARDPTNPHRPALIVIIQHTDPSGPLTHASPSWQLVFPPLHASELLIQKTTRNVFASNPDLAAVLRAAGVSEVVACGVQSECCVEATCTGARAAGFGVTLLGGAHSTYDDGERGAGAVESEVEGRVRADGGRVVAWEEVV</sequence>
<dbReference type="Gene3D" id="3.40.50.850">
    <property type="entry name" value="Isochorismatase-like"/>
    <property type="match status" value="1"/>
</dbReference>
<feature type="non-terminal residue" evidence="4">
    <location>
        <position position="1"/>
    </location>
</feature>